<gene>
    <name evidence="6" type="ORF">J2792_000824</name>
</gene>
<dbReference type="Pfam" id="PF00072">
    <property type="entry name" value="Response_reg"/>
    <property type="match status" value="1"/>
</dbReference>
<dbReference type="SMART" id="SM00448">
    <property type="entry name" value="REC"/>
    <property type="match status" value="1"/>
</dbReference>
<proteinExistence type="predicted"/>
<evidence type="ECO:0000313" key="6">
    <source>
        <dbReference type="EMBL" id="MDR6509984.1"/>
    </source>
</evidence>
<evidence type="ECO:0000256" key="2">
    <source>
        <dbReference type="PROSITE-ProRule" id="PRU00169"/>
    </source>
</evidence>
<dbReference type="SUPFAM" id="SSF52172">
    <property type="entry name" value="CheY-like"/>
    <property type="match status" value="1"/>
</dbReference>
<dbReference type="InterPro" id="IPR036388">
    <property type="entry name" value="WH-like_DNA-bd_sf"/>
</dbReference>
<sequence>MSLVLLVEDDAGIGRAIVQGLGGRGLCVRWLRQGAGVLDALVREQMATVILDIGLPDADGLALCRQIRDAGHAMPILMLTARTALDDRLEGFDAGADDYLAKPFAFAELAARVGVLVRRAGQLLPPPITWQGLSIDRAAGTAAWHRTPLALEPRSLALLAELALARGGVVERTALIDRVWGADAVITDNAVDVAVSALRKRLGPCGLAIAAVRGRGFRLTLPE</sequence>
<organism evidence="6 7">
    <name type="scientific">Novosphingobium capsulatum</name>
    <dbReference type="NCBI Taxonomy" id="13688"/>
    <lineage>
        <taxon>Bacteria</taxon>
        <taxon>Pseudomonadati</taxon>
        <taxon>Pseudomonadota</taxon>
        <taxon>Alphaproteobacteria</taxon>
        <taxon>Sphingomonadales</taxon>
        <taxon>Sphingomonadaceae</taxon>
        <taxon>Novosphingobium</taxon>
    </lineage>
</organism>
<dbReference type="EMBL" id="JAVDRD010000001">
    <property type="protein sequence ID" value="MDR6509984.1"/>
    <property type="molecule type" value="Genomic_DNA"/>
</dbReference>
<dbReference type="InterPro" id="IPR001867">
    <property type="entry name" value="OmpR/PhoB-type_DNA-bd"/>
</dbReference>
<dbReference type="PANTHER" id="PTHR48111">
    <property type="entry name" value="REGULATOR OF RPOS"/>
    <property type="match status" value="1"/>
</dbReference>
<evidence type="ECO:0000259" key="5">
    <source>
        <dbReference type="PROSITE" id="PS51755"/>
    </source>
</evidence>
<dbReference type="Proteomes" id="UP001184150">
    <property type="component" value="Unassembled WGS sequence"/>
</dbReference>
<dbReference type="PROSITE" id="PS51755">
    <property type="entry name" value="OMPR_PHOB"/>
    <property type="match status" value="1"/>
</dbReference>
<evidence type="ECO:0000256" key="1">
    <source>
        <dbReference type="ARBA" id="ARBA00023125"/>
    </source>
</evidence>
<dbReference type="InterPro" id="IPR016032">
    <property type="entry name" value="Sig_transdc_resp-reg_C-effctor"/>
</dbReference>
<dbReference type="Gene3D" id="3.40.50.2300">
    <property type="match status" value="1"/>
</dbReference>
<dbReference type="InterPro" id="IPR011006">
    <property type="entry name" value="CheY-like_superfamily"/>
</dbReference>
<evidence type="ECO:0000259" key="4">
    <source>
        <dbReference type="PROSITE" id="PS50110"/>
    </source>
</evidence>
<comment type="caution">
    <text evidence="6">The sequence shown here is derived from an EMBL/GenBank/DDBJ whole genome shotgun (WGS) entry which is preliminary data.</text>
</comment>
<keyword evidence="1 3" id="KW-0238">DNA-binding</keyword>
<feature type="domain" description="Response regulatory" evidence="4">
    <location>
        <begin position="3"/>
        <end position="117"/>
    </location>
</feature>
<dbReference type="SMART" id="SM00862">
    <property type="entry name" value="Trans_reg_C"/>
    <property type="match status" value="1"/>
</dbReference>
<dbReference type="PANTHER" id="PTHR48111:SF36">
    <property type="entry name" value="TRANSCRIPTIONAL REGULATORY PROTEIN CUTR"/>
    <property type="match status" value="1"/>
</dbReference>
<evidence type="ECO:0000256" key="3">
    <source>
        <dbReference type="PROSITE-ProRule" id="PRU01091"/>
    </source>
</evidence>
<dbReference type="Gene3D" id="1.10.10.10">
    <property type="entry name" value="Winged helix-like DNA-binding domain superfamily/Winged helix DNA-binding domain"/>
    <property type="match status" value="1"/>
</dbReference>
<keyword evidence="2" id="KW-0597">Phosphoprotein</keyword>
<dbReference type="RefSeq" id="WP_309804469.1">
    <property type="nucleotide sequence ID" value="NZ_JAVDRD010000001.1"/>
</dbReference>
<dbReference type="PROSITE" id="PS50110">
    <property type="entry name" value="RESPONSE_REGULATORY"/>
    <property type="match status" value="1"/>
</dbReference>
<accession>A0ABU1MI54</accession>
<dbReference type="Pfam" id="PF00486">
    <property type="entry name" value="Trans_reg_C"/>
    <property type="match status" value="1"/>
</dbReference>
<name>A0ABU1MI54_9SPHN</name>
<dbReference type="InterPro" id="IPR001789">
    <property type="entry name" value="Sig_transdc_resp-reg_receiver"/>
</dbReference>
<feature type="DNA-binding region" description="OmpR/PhoB-type" evidence="3">
    <location>
        <begin position="125"/>
        <end position="221"/>
    </location>
</feature>
<feature type="modified residue" description="4-aspartylphosphate" evidence="2">
    <location>
        <position position="52"/>
    </location>
</feature>
<dbReference type="SUPFAM" id="SSF46894">
    <property type="entry name" value="C-terminal effector domain of the bipartite response regulators"/>
    <property type="match status" value="1"/>
</dbReference>
<dbReference type="CDD" id="cd00383">
    <property type="entry name" value="trans_reg_C"/>
    <property type="match status" value="1"/>
</dbReference>
<dbReference type="InterPro" id="IPR039420">
    <property type="entry name" value="WalR-like"/>
</dbReference>
<dbReference type="Gene3D" id="6.10.250.690">
    <property type="match status" value="1"/>
</dbReference>
<feature type="domain" description="OmpR/PhoB-type" evidence="5">
    <location>
        <begin position="125"/>
        <end position="221"/>
    </location>
</feature>
<reference evidence="6 7" key="1">
    <citation type="submission" date="2023-07" db="EMBL/GenBank/DDBJ databases">
        <title>Sorghum-associated microbial communities from plants grown in Nebraska, USA.</title>
        <authorList>
            <person name="Schachtman D."/>
        </authorList>
    </citation>
    <scope>NUCLEOTIDE SEQUENCE [LARGE SCALE GENOMIC DNA]</scope>
    <source>
        <strain evidence="6 7">DS1027</strain>
    </source>
</reference>
<keyword evidence="7" id="KW-1185">Reference proteome</keyword>
<evidence type="ECO:0000313" key="7">
    <source>
        <dbReference type="Proteomes" id="UP001184150"/>
    </source>
</evidence>
<protein>
    <submittedName>
        <fullName evidence="6">Two-component system response regulator QseB</fullName>
    </submittedName>
</protein>